<dbReference type="HOGENOM" id="CLU_2917481_0_0_3"/>
<dbReference type="EMBL" id="AP009552">
    <property type="protein sequence ID" value="BAG04901.1"/>
    <property type="molecule type" value="Genomic_DNA"/>
</dbReference>
<dbReference type="PaxDb" id="449447-MAE_50790"/>
<keyword evidence="2" id="KW-1185">Reference proteome</keyword>
<name>B0JX14_MICAN</name>
<accession>B0JX14</accession>
<dbReference type="EnsemblBacteria" id="BAG04901">
    <property type="protein sequence ID" value="BAG04901"/>
    <property type="gene ID" value="MAE_50790"/>
</dbReference>
<gene>
    <name evidence="1" type="ordered locus">MAE_50790</name>
</gene>
<reference evidence="1 2" key="1">
    <citation type="journal article" date="2007" name="DNA Res.">
        <title>Complete genomic structure of the bloom-forming toxic cyanobacterium Microcystis aeruginosa NIES-843.</title>
        <authorList>
            <person name="Kaneko T."/>
            <person name="Nakajima N."/>
            <person name="Okamoto S."/>
            <person name="Suzuki I."/>
            <person name="Tanabe Y."/>
            <person name="Tamaoki M."/>
            <person name="Nakamura Y."/>
            <person name="Kasai F."/>
            <person name="Watanabe A."/>
            <person name="Kawashima K."/>
            <person name="Kishida Y."/>
            <person name="Ono A."/>
            <person name="Shimizu Y."/>
            <person name="Takahashi C."/>
            <person name="Minami C."/>
            <person name="Fujishiro T."/>
            <person name="Kohara M."/>
            <person name="Katoh M."/>
            <person name="Nakazaki N."/>
            <person name="Nakayama S."/>
            <person name="Yamada M."/>
            <person name="Tabata S."/>
            <person name="Watanabe M.M."/>
        </authorList>
    </citation>
    <scope>NUCLEOTIDE SEQUENCE [LARGE SCALE GENOMIC DNA]</scope>
    <source>
        <strain evidence="2">NIES-843 / IAM M-247</strain>
    </source>
</reference>
<dbReference type="STRING" id="449447.MAE_50790"/>
<dbReference type="Proteomes" id="UP000001510">
    <property type="component" value="Chromosome"/>
</dbReference>
<sequence length="61" mass="6943">MRQKVRAKHSDRKSTVSPIGYCPNASPLQDVGFIHESTLPFIKIKIFLILSHRRPVVVTDN</sequence>
<evidence type="ECO:0000313" key="1">
    <source>
        <dbReference type="EMBL" id="BAG04901.1"/>
    </source>
</evidence>
<evidence type="ECO:0000313" key="2">
    <source>
        <dbReference type="Proteomes" id="UP000001510"/>
    </source>
</evidence>
<organism evidence="1 2">
    <name type="scientific">Microcystis aeruginosa (strain NIES-843 / IAM M-2473)</name>
    <dbReference type="NCBI Taxonomy" id="449447"/>
    <lineage>
        <taxon>Bacteria</taxon>
        <taxon>Bacillati</taxon>
        <taxon>Cyanobacteriota</taxon>
        <taxon>Cyanophyceae</taxon>
        <taxon>Oscillatoriophycideae</taxon>
        <taxon>Chroococcales</taxon>
        <taxon>Microcystaceae</taxon>
        <taxon>Microcystis</taxon>
    </lineage>
</organism>
<dbReference type="KEGG" id="mar:MAE_50790"/>
<protein>
    <submittedName>
        <fullName evidence="1">Uncharacterized protein</fullName>
    </submittedName>
</protein>
<dbReference type="AlphaFoldDB" id="B0JX14"/>
<dbReference type="BioCyc" id="MAER449447:MAE_RS30690-MONOMER"/>
<proteinExistence type="predicted"/>